<comment type="similarity">
    <text evidence="3">Belongs to the glycosyl hydrolase 26 family.</text>
</comment>
<evidence type="ECO:0000313" key="8">
    <source>
        <dbReference type="Proteomes" id="UP000435304"/>
    </source>
</evidence>
<evidence type="ECO:0000256" key="3">
    <source>
        <dbReference type="PROSITE-ProRule" id="PRU01100"/>
    </source>
</evidence>
<feature type="compositionally biased region" description="Basic residues" evidence="4">
    <location>
        <begin position="7"/>
        <end position="21"/>
    </location>
</feature>
<evidence type="ECO:0000256" key="5">
    <source>
        <dbReference type="SAM" id="Phobius"/>
    </source>
</evidence>
<evidence type="ECO:0000259" key="6">
    <source>
        <dbReference type="PROSITE" id="PS51764"/>
    </source>
</evidence>
<evidence type="ECO:0000256" key="1">
    <source>
        <dbReference type="ARBA" id="ARBA00022801"/>
    </source>
</evidence>
<dbReference type="InterPro" id="IPR022790">
    <property type="entry name" value="GH26_dom"/>
</dbReference>
<evidence type="ECO:0000256" key="2">
    <source>
        <dbReference type="ARBA" id="ARBA00023295"/>
    </source>
</evidence>
<keyword evidence="5" id="KW-0472">Membrane</keyword>
<sequence length="377" mass="41877">MPETPHAHHPRTSRPRRARRPRRRRVWVGGVLLLTLLVGVCTSLVLPPQDDLERAALEPVPSAVPPSRERALDLLGTPRSGGRWHSGVWAGGDVASGERVEAFGKWRGTRVDAVTMYPAYRTWEEIAGSTWHIDTFDSTPAVLVYGLPMLPSQDEGSFRSVVAGEHDRVYRKVAQDLLDRGRGTSVVRIGWEANGAWFPWNATAQDAVEYRAAFRHVVRVLWSVAPDLVIDFDVACGTTLRGQDSRTDTLELLYPGDDVVDVVGCDTFDWYHTVTVDDASWAATQRPADAVGIADVADFARAHGKGMTVPEWGLASPQEQGRGDNPLLMQRMRGFFEDNADVLVLESYFNEPDTSLANSIWDPVQHPRASQVYADLW</sequence>
<accession>A0A6A9UWQ2</accession>
<feature type="active site" description="Nucleophile" evidence="3">
    <location>
        <position position="311"/>
    </location>
</feature>
<dbReference type="InterPro" id="IPR017853">
    <property type="entry name" value="GH"/>
</dbReference>
<dbReference type="PROSITE" id="PS51764">
    <property type="entry name" value="GH26"/>
    <property type="match status" value="1"/>
</dbReference>
<reference evidence="7 8" key="1">
    <citation type="submission" date="2019-12" db="EMBL/GenBank/DDBJ databases">
        <title>Auraticoccus cholistani sp. nov., an actinomycete isolated from soil of Cholistan desert.</title>
        <authorList>
            <person name="Cheema M.T."/>
        </authorList>
    </citation>
    <scope>NUCLEOTIDE SEQUENCE [LARGE SCALE GENOMIC DNA]</scope>
    <source>
        <strain evidence="7 8">F435</strain>
    </source>
</reference>
<name>A0A6A9UWQ2_9ACTN</name>
<keyword evidence="2 3" id="KW-0326">Glycosidase</keyword>
<protein>
    <recommendedName>
        <fullName evidence="6">GH26 domain-containing protein</fullName>
    </recommendedName>
</protein>
<dbReference type="SUPFAM" id="SSF51445">
    <property type="entry name" value="(Trans)glycosidases"/>
    <property type="match status" value="1"/>
</dbReference>
<keyword evidence="8" id="KW-1185">Reference proteome</keyword>
<gene>
    <name evidence="7" type="ORF">GC722_14755</name>
</gene>
<feature type="transmembrane region" description="Helical" evidence="5">
    <location>
        <begin position="26"/>
        <end position="46"/>
    </location>
</feature>
<feature type="region of interest" description="Disordered" evidence="4">
    <location>
        <begin position="1"/>
        <end position="21"/>
    </location>
</feature>
<comment type="caution">
    <text evidence="7">The sequence shown here is derived from an EMBL/GenBank/DDBJ whole genome shotgun (WGS) entry which is preliminary data.</text>
</comment>
<dbReference type="EMBL" id="WPCU01000010">
    <property type="protein sequence ID" value="MVA77273.1"/>
    <property type="molecule type" value="Genomic_DNA"/>
</dbReference>
<dbReference type="Pfam" id="PF02156">
    <property type="entry name" value="Glyco_hydro_26"/>
    <property type="match status" value="1"/>
</dbReference>
<feature type="active site" description="Proton donor" evidence="3">
    <location>
        <position position="192"/>
    </location>
</feature>
<organism evidence="7 8">
    <name type="scientific">Auraticoccus cholistanensis</name>
    <dbReference type="NCBI Taxonomy" id="2656650"/>
    <lineage>
        <taxon>Bacteria</taxon>
        <taxon>Bacillati</taxon>
        <taxon>Actinomycetota</taxon>
        <taxon>Actinomycetes</taxon>
        <taxon>Propionibacteriales</taxon>
        <taxon>Propionibacteriaceae</taxon>
        <taxon>Auraticoccus</taxon>
    </lineage>
</organism>
<keyword evidence="5" id="KW-0812">Transmembrane</keyword>
<evidence type="ECO:0000256" key="4">
    <source>
        <dbReference type="SAM" id="MobiDB-lite"/>
    </source>
</evidence>
<keyword evidence="5" id="KW-1133">Transmembrane helix</keyword>
<dbReference type="AlphaFoldDB" id="A0A6A9UWQ2"/>
<proteinExistence type="inferred from homology"/>
<dbReference type="RefSeq" id="WP_156611434.1">
    <property type="nucleotide sequence ID" value="NZ_WPCU01000010.1"/>
</dbReference>
<keyword evidence="1 3" id="KW-0378">Hydrolase</keyword>
<dbReference type="Proteomes" id="UP000435304">
    <property type="component" value="Unassembled WGS sequence"/>
</dbReference>
<evidence type="ECO:0000313" key="7">
    <source>
        <dbReference type="EMBL" id="MVA77273.1"/>
    </source>
</evidence>
<feature type="domain" description="GH26" evidence="6">
    <location>
        <begin position="66"/>
        <end position="377"/>
    </location>
</feature>
<dbReference type="Gene3D" id="3.20.20.80">
    <property type="entry name" value="Glycosidases"/>
    <property type="match status" value="1"/>
</dbReference>
<dbReference type="GO" id="GO:0004553">
    <property type="term" value="F:hydrolase activity, hydrolyzing O-glycosyl compounds"/>
    <property type="evidence" value="ECO:0007669"/>
    <property type="project" value="InterPro"/>
</dbReference>